<evidence type="ECO:0000259" key="1">
    <source>
        <dbReference type="PROSITE" id="PS51708"/>
    </source>
</evidence>
<protein>
    <submittedName>
        <fullName evidence="2">CHAD domain-containing protein</fullName>
    </submittedName>
</protein>
<proteinExistence type="predicted"/>
<dbReference type="InterPro" id="IPR007899">
    <property type="entry name" value="CHAD_dom"/>
</dbReference>
<dbReference type="SMART" id="SM00880">
    <property type="entry name" value="CHAD"/>
    <property type="match status" value="1"/>
</dbReference>
<accession>A0A7C3KH05</accession>
<name>A0A7C3KH05_9CYAN</name>
<evidence type="ECO:0000313" key="2">
    <source>
        <dbReference type="EMBL" id="HFM99687.1"/>
    </source>
</evidence>
<dbReference type="Pfam" id="PF05235">
    <property type="entry name" value="CHAD"/>
    <property type="match status" value="1"/>
</dbReference>
<gene>
    <name evidence="2" type="ORF">ENR64_18400</name>
</gene>
<dbReference type="InterPro" id="IPR038186">
    <property type="entry name" value="CHAD_dom_sf"/>
</dbReference>
<dbReference type="Gene3D" id="1.40.20.10">
    <property type="entry name" value="CHAD domain"/>
    <property type="match status" value="1"/>
</dbReference>
<comment type="caution">
    <text evidence="2">The sequence shown here is derived from an EMBL/GenBank/DDBJ whole genome shotgun (WGS) entry which is preliminary data.</text>
</comment>
<dbReference type="EMBL" id="DSRU01000264">
    <property type="protein sequence ID" value="HFM99687.1"/>
    <property type="molecule type" value="Genomic_DNA"/>
</dbReference>
<reference evidence="2" key="1">
    <citation type="journal article" date="2020" name="mSystems">
        <title>Genome- and Community-Level Interaction Insights into Carbon Utilization and Element Cycling Functions of Hydrothermarchaeota in Hydrothermal Sediment.</title>
        <authorList>
            <person name="Zhou Z."/>
            <person name="Liu Y."/>
            <person name="Xu W."/>
            <person name="Pan J."/>
            <person name="Luo Z.H."/>
            <person name="Li M."/>
        </authorList>
    </citation>
    <scope>NUCLEOTIDE SEQUENCE [LARGE SCALE GENOMIC DNA]</scope>
    <source>
        <strain evidence="2">SpSt-418</strain>
    </source>
</reference>
<dbReference type="PANTHER" id="PTHR39339:SF1">
    <property type="entry name" value="CHAD DOMAIN-CONTAINING PROTEIN"/>
    <property type="match status" value="1"/>
</dbReference>
<dbReference type="PANTHER" id="PTHR39339">
    <property type="entry name" value="SLR1444 PROTEIN"/>
    <property type="match status" value="1"/>
</dbReference>
<sequence>MVNHSEKKLRQSAFQSTPNLEQYAYKIVEEQVQKVIKQEKKVLKDENPEPLHQMRVGTRRLRTALQVFEQVIVLPKGVSGKQLRDVARILGAVRDFDVQMATLKDEYQPNVSKREQKCIYQVVCSLQKQRKKAFAQIEKTFRNSFYQELKFAFSNWLEHPQYTAIAQLPLTALLPDLLSPLLSHLLLHPGWLVSTDAAFDQNAVTLHELRKALKHARYQTEFFTPYYGKDFQQWVKEVKELQEYLGQFQDAQVLQTLLADEVEDSKHLPDVQQILETKRAEALTTWEETRQKYLQDDYRYQLHQMLLQPIDRSAQVEPEFIKN</sequence>
<feature type="domain" description="CHAD" evidence="1">
    <location>
        <begin position="17"/>
        <end position="307"/>
    </location>
</feature>
<organism evidence="2">
    <name type="scientific">Oscillatoriales cyanobacterium SpSt-418</name>
    <dbReference type="NCBI Taxonomy" id="2282169"/>
    <lineage>
        <taxon>Bacteria</taxon>
        <taxon>Bacillati</taxon>
        <taxon>Cyanobacteriota</taxon>
        <taxon>Cyanophyceae</taxon>
        <taxon>Oscillatoriophycideae</taxon>
        <taxon>Oscillatoriales</taxon>
    </lineage>
</organism>
<dbReference type="AlphaFoldDB" id="A0A7C3KH05"/>
<dbReference type="PROSITE" id="PS51708">
    <property type="entry name" value="CHAD"/>
    <property type="match status" value="1"/>
</dbReference>